<feature type="compositionally biased region" description="Polar residues" evidence="1">
    <location>
        <begin position="1"/>
        <end position="19"/>
    </location>
</feature>
<gene>
    <name evidence="2" type="ORF">F2Q68_00032493</name>
</gene>
<accession>A0A8S9GDZ6</accession>
<dbReference type="InterPro" id="IPR012340">
    <property type="entry name" value="NA-bd_OB-fold"/>
</dbReference>
<dbReference type="Gene3D" id="2.40.50.140">
    <property type="entry name" value="Nucleic acid-binding proteins"/>
    <property type="match status" value="1"/>
</dbReference>
<feature type="compositionally biased region" description="Low complexity" evidence="1">
    <location>
        <begin position="24"/>
        <end position="41"/>
    </location>
</feature>
<dbReference type="AlphaFoldDB" id="A0A8S9GDZ6"/>
<dbReference type="EMBL" id="QGKW02002005">
    <property type="protein sequence ID" value="KAF2541542.1"/>
    <property type="molecule type" value="Genomic_DNA"/>
</dbReference>
<organism evidence="2 3">
    <name type="scientific">Brassica cretica</name>
    <name type="common">Mustard</name>
    <dbReference type="NCBI Taxonomy" id="69181"/>
    <lineage>
        <taxon>Eukaryota</taxon>
        <taxon>Viridiplantae</taxon>
        <taxon>Streptophyta</taxon>
        <taxon>Embryophyta</taxon>
        <taxon>Tracheophyta</taxon>
        <taxon>Spermatophyta</taxon>
        <taxon>Magnoliopsida</taxon>
        <taxon>eudicotyledons</taxon>
        <taxon>Gunneridae</taxon>
        <taxon>Pentapetalae</taxon>
        <taxon>rosids</taxon>
        <taxon>malvids</taxon>
        <taxon>Brassicales</taxon>
        <taxon>Brassicaceae</taxon>
        <taxon>Brassiceae</taxon>
        <taxon>Brassica</taxon>
    </lineage>
</organism>
<name>A0A8S9GDZ6_BRACR</name>
<reference evidence="2" key="1">
    <citation type="submission" date="2019-12" db="EMBL/GenBank/DDBJ databases">
        <title>Genome sequencing and annotation of Brassica cretica.</title>
        <authorList>
            <person name="Studholme D.J."/>
            <person name="Sarris P.F."/>
        </authorList>
    </citation>
    <scope>NUCLEOTIDE SEQUENCE</scope>
    <source>
        <strain evidence="2">PFS-001/15</strain>
        <tissue evidence="2">Leaf</tissue>
    </source>
</reference>
<sequence length="259" mass="28380">MQQSTSSGQNATIVFTMQPLQRPKGSSKTLTGSSGTQSLQGRSVGNSETISDSIGDDETIHQRLCIGDDETIHQPMANVSVLLSDSKTGRSSSTVQVRLLRFLAAMNATMIPATVNVNRLATHMPNLKSSSVYSLTVFDVTRCNQNYRLSDSALLIRFSDSNSFNEAVKIHNQQETMRGNPRVVVATSVNPKMVGRTRHWAYTSISTAKVESLSIAELNNFVTTAPSQEIDFVCTGRVTGIKMEKEWCYVSCSNCDKKL</sequence>
<evidence type="ECO:0000256" key="1">
    <source>
        <dbReference type="SAM" id="MobiDB-lite"/>
    </source>
</evidence>
<protein>
    <submittedName>
        <fullName evidence="2">Uncharacterized protein</fullName>
    </submittedName>
</protein>
<feature type="region of interest" description="Disordered" evidence="1">
    <location>
        <begin position="1"/>
        <end position="53"/>
    </location>
</feature>
<evidence type="ECO:0000313" key="3">
    <source>
        <dbReference type="Proteomes" id="UP000712281"/>
    </source>
</evidence>
<comment type="caution">
    <text evidence="2">The sequence shown here is derived from an EMBL/GenBank/DDBJ whole genome shotgun (WGS) entry which is preliminary data.</text>
</comment>
<proteinExistence type="predicted"/>
<dbReference type="Proteomes" id="UP000712281">
    <property type="component" value="Unassembled WGS sequence"/>
</dbReference>
<feature type="compositionally biased region" description="Polar residues" evidence="1">
    <location>
        <begin position="43"/>
        <end position="52"/>
    </location>
</feature>
<evidence type="ECO:0000313" key="2">
    <source>
        <dbReference type="EMBL" id="KAF2541542.1"/>
    </source>
</evidence>